<reference evidence="2 3" key="1">
    <citation type="journal article" date="2016" name="Genome Biol. Evol.">
        <title>Gene Family Evolution Reflects Adaptation to Soil Environmental Stressors in the Genome of the Collembolan Orchesella cincta.</title>
        <authorList>
            <person name="Faddeeva-Vakhrusheva A."/>
            <person name="Derks M.F."/>
            <person name="Anvar S.Y."/>
            <person name="Agamennone V."/>
            <person name="Suring W."/>
            <person name="Smit S."/>
            <person name="van Straalen N.M."/>
            <person name="Roelofs D."/>
        </authorList>
    </citation>
    <scope>NUCLEOTIDE SEQUENCE [LARGE SCALE GENOMIC DNA]</scope>
    <source>
        <tissue evidence="2">Mixed pool</tissue>
    </source>
</reference>
<feature type="transmembrane region" description="Helical" evidence="1">
    <location>
        <begin position="7"/>
        <end position="27"/>
    </location>
</feature>
<keyword evidence="1" id="KW-1133">Transmembrane helix</keyword>
<dbReference type="AlphaFoldDB" id="A0A1D2M4F6"/>
<keyword evidence="1" id="KW-0812">Transmembrane</keyword>
<evidence type="ECO:0000313" key="2">
    <source>
        <dbReference type="EMBL" id="ODM87860.1"/>
    </source>
</evidence>
<dbReference type="Proteomes" id="UP000094527">
    <property type="component" value="Unassembled WGS sequence"/>
</dbReference>
<accession>A0A1D2M4F6</accession>
<evidence type="ECO:0000256" key="1">
    <source>
        <dbReference type="SAM" id="Phobius"/>
    </source>
</evidence>
<sequence>DEDLSTMFAKVIKAIFVVSMLALVGMAAQNEVIRNRLIDVVVGLPKAPMMAFGMCAIVGFLFYKRDQKEEKECSKSGNLLIRDAERNAAAFRAERKLKEDLDTSLVSEED</sequence>
<protein>
    <submittedName>
        <fullName evidence="2">Uncharacterized protein</fullName>
    </submittedName>
</protein>
<organism evidence="2 3">
    <name type="scientific">Orchesella cincta</name>
    <name type="common">Springtail</name>
    <name type="synonym">Podura cincta</name>
    <dbReference type="NCBI Taxonomy" id="48709"/>
    <lineage>
        <taxon>Eukaryota</taxon>
        <taxon>Metazoa</taxon>
        <taxon>Ecdysozoa</taxon>
        <taxon>Arthropoda</taxon>
        <taxon>Hexapoda</taxon>
        <taxon>Collembola</taxon>
        <taxon>Entomobryomorpha</taxon>
        <taxon>Entomobryoidea</taxon>
        <taxon>Orchesellidae</taxon>
        <taxon>Orchesellinae</taxon>
        <taxon>Orchesella</taxon>
    </lineage>
</organism>
<feature type="transmembrane region" description="Helical" evidence="1">
    <location>
        <begin position="47"/>
        <end position="63"/>
    </location>
</feature>
<evidence type="ECO:0000313" key="3">
    <source>
        <dbReference type="Proteomes" id="UP000094527"/>
    </source>
</evidence>
<feature type="non-terminal residue" evidence="2">
    <location>
        <position position="1"/>
    </location>
</feature>
<keyword evidence="1" id="KW-0472">Membrane</keyword>
<comment type="caution">
    <text evidence="2">The sequence shown here is derived from an EMBL/GenBank/DDBJ whole genome shotgun (WGS) entry which is preliminary data.</text>
</comment>
<proteinExistence type="predicted"/>
<dbReference type="EMBL" id="LJIJ01004534">
    <property type="protein sequence ID" value="ODM87860.1"/>
    <property type="molecule type" value="Genomic_DNA"/>
</dbReference>
<keyword evidence="3" id="KW-1185">Reference proteome</keyword>
<gene>
    <name evidence="2" type="ORF">Ocin01_18822</name>
</gene>
<name>A0A1D2M4F6_ORCCI</name>